<dbReference type="EMBL" id="CAVLEF010000007">
    <property type="protein sequence ID" value="CAK1546110.1"/>
    <property type="molecule type" value="Genomic_DNA"/>
</dbReference>
<reference evidence="1 2" key="1">
    <citation type="submission" date="2023-11" db="EMBL/GenBank/DDBJ databases">
        <authorList>
            <person name="Okamura Y."/>
        </authorList>
    </citation>
    <scope>NUCLEOTIDE SEQUENCE [LARGE SCALE GENOMIC DNA]</scope>
</reference>
<dbReference type="AlphaFoldDB" id="A0AAV1JBW6"/>
<accession>A0AAV1JBW6</accession>
<gene>
    <name evidence="1" type="ORF">LNINA_LOCUS5708</name>
</gene>
<evidence type="ECO:0000313" key="1">
    <source>
        <dbReference type="EMBL" id="CAK1546110.1"/>
    </source>
</evidence>
<keyword evidence="2" id="KW-1185">Reference proteome</keyword>
<organism evidence="1 2">
    <name type="scientific">Leptosia nina</name>
    <dbReference type="NCBI Taxonomy" id="320188"/>
    <lineage>
        <taxon>Eukaryota</taxon>
        <taxon>Metazoa</taxon>
        <taxon>Ecdysozoa</taxon>
        <taxon>Arthropoda</taxon>
        <taxon>Hexapoda</taxon>
        <taxon>Insecta</taxon>
        <taxon>Pterygota</taxon>
        <taxon>Neoptera</taxon>
        <taxon>Endopterygota</taxon>
        <taxon>Lepidoptera</taxon>
        <taxon>Glossata</taxon>
        <taxon>Ditrysia</taxon>
        <taxon>Papilionoidea</taxon>
        <taxon>Pieridae</taxon>
        <taxon>Pierinae</taxon>
        <taxon>Leptosia</taxon>
    </lineage>
</organism>
<name>A0AAV1JBW6_9NEOP</name>
<proteinExistence type="predicted"/>
<evidence type="ECO:0000313" key="2">
    <source>
        <dbReference type="Proteomes" id="UP001497472"/>
    </source>
</evidence>
<dbReference type="Proteomes" id="UP001497472">
    <property type="component" value="Unassembled WGS sequence"/>
</dbReference>
<protein>
    <submittedName>
        <fullName evidence="1">Uncharacterized protein</fullName>
    </submittedName>
</protein>
<comment type="caution">
    <text evidence="1">The sequence shown here is derived from an EMBL/GenBank/DDBJ whole genome shotgun (WGS) entry which is preliminary data.</text>
</comment>
<sequence>MLELVCLWAQGNAVTLRTDSRGILKRQILLQKTSRHSELDVAPIELFIESCVHAKLAMQPHLAGTSPSPQSHILFVEPSWIQSGRRLNIHEAIGRDFA</sequence>